<evidence type="ECO:0008006" key="3">
    <source>
        <dbReference type="Google" id="ProtNLM"/>
    </source>
</evidence>
<sequence length="250" mass="28992">MEDFRPISLCTVIYKIVAKIIANSKAVSPVVGRQLADTLGVWLVDCHEKYLGLPSFAVRCKRKLFSDITCRIWNKLKGWNPNLFSVRGKEILLKAMIQAIPSYAMSLSRLSKGLVAKIHRSFVWKSLLWGRGILEAGSRGWDSHRTFSCFLLDDAKVRRSYSLFHNVTWKDHSQLIDFLTYCSKILIPYELELLCVILWRDWWRHNQFIHKNGERSDEDCVSWAQNFLAEFRSICVVKVVHPLCLTPSMN</sequence>
<name>A0AAE0AMR0_9ROSI</name>
<dbReference type="PANTHER" id="PTHR33116:SF86">
    <property type="entry name" value="REVERSE TRANSCRIPTASE DOMAIN-CONTAINING PROTEIN"/>
    <property type="match status" value="1"/>
</dbReference>
<dbReference type="EMBL" id="JANJYJ010000004">
    <property type="protein sequence ID" value="KAK3220991.1"/>
    <property type="molecule type" value="Genomic_DNA"/>
</dbReference>
<dbReference type="Proteomes" id="UP001281410">
    <property type="component" value="Unassembled WGS sequence"/>
</dbReference>
<dbReference type="PANTHER" id="PTHR33116">
    <property type="entry name" value="REVERSE TRANSCRIPTASE ZINC-BINDING DOMAIN-CONTAINING PROTEIN-RELATED-RELATED"/>
    <property type="match status" value="1"/>
</dbReference>
<evidence type="ECO:0000313" key="1">
    <source>
        <dbReference type="EMBL" id="KAK3220991.1"/>
    </source>
</evidence>
<proteinExistence type="predicted"/>
<comment type="caution">
    <text evidence="1">The sequence shown here is derived from an EMBL/GenBank/DDBJ whole genome shotgun (WGS) entry which is preliminary data.</text>
</comment>
<accession>A0AAE0AMR0</accession>
<protein>
    <recommendedName>
        <fullName evidence="3">Reverse transcriptase</fullName>
    </recommendedName>
</protein>
<keyword evidence="2" id="KW-1185">Reference proteome</keyword>
<organism evidence="1 2">
    <name type="scientific">Dipteronia sinensis</name>
    <dbReference type="NCBI Taxonomy" id="43782"/>
    <lineage>
        <taxon>Eukaryota</taxon>
        <taxon>Viridiplantae</taxon>
        <taxon>Streptophyta</taxon>
        <taxon>Embryophyta</taxon>
        <taxon>Tracheophyta</taxon>
        <taxon>Spermatophyta</taxon>
        <taxon>Magnoliopsida</taxon>
        <taxon>eudicotyledons</taxon>
        <taxon>Gunneridae</taxon>
        <taxon>Pentapetalae</taxon>
        <taxon>rosids</taxon>
        <taxon>malvids</taxon>
        <taxon>Sapindales</taxon>
        <taxon>Sapindaceae</taxon>
        <taxon>Hippocastanoideae</taxon>
        <taxon>Acereae</taxon>
        <taxon>Dipteronia</taxon>
    </lineage>
</organism>
<reference evidence="1" key="1">
    <citation type="journal article" date="2023" name="Plant J.">
        <title>Genome sequences and population genomics provide insights into the demographic history, inbreeding, and mutation load of two 'living fossil' tree species of Dipteronia.</title>
        <authorList>
            <person name="Feng Y."/>
            <person name="Comes H.P."/>
            <person name="Chen J."/>
            <person name="Zhu S."/>
            <person name="Lu R."/>
            <person name="Zhang X."/>
            <person name="Li P."/>
            <person name="Qiu J."/>
            <person name="Olsen K.M."/>
            <person name="Qiu Y."/>
        </authorList>
    </citation>
    <scope>NUCLEOTIDE SEQUENCE</scope>
    <source>
        <strain evidence="1">NBL</strain>
    </source>
</reference>
<dbReference type="AlphaFoldDB" id="A0AAE0AMR0"/>
<evidence type="ECO:0000313" key="2">
    <source>
        <dbReference type="Proteomes" id="UP001281410"/>
    </source>
</evidence>
<gene>
    <name evidence="1" type="ORF">Dsin_014961</name>
</gene>